<feature type="transmembrane region" description="Helical" evidence="1">
    <location>
        <begin position="290"/>
        <end position="308"/>
    </location>
</feature>
<feature type="transmembrane region" description="Helical" evidence="1">
    <location>
        <begin position="328"/>
        <end position="349"/>
    </location>
</feature>
<evidence type="ECO:0000313" key="3">
    <source>
        <dbReference type="Proteomes" id="UP000799770"/>
    </source>
</evidence>
<dbReference type="AlphaFoldDB" id="A0A6A5YN11"/>
<organism evidence="2 3">
    <name type="scientific">Lophiotrema nucula</name>
    <dbReference type="NCBI Taxonomy" id="690887"/>
    <lineage>
        <taxon>Eukaryota</taxon>
        <taxon>Fungi</taxon>
        <taxon>Dikarya</taxon>
        <taxon>Ascomycota</taxon>
        <taxon>Pezizomycotina</taxon>
        <taxon>Dothideomycetes</taxon>
        <taxon>Pleosporomycetidae</taxon>
        <taxon>Pleosporales</taxon>
        <taxon>Lophiotremataceae</taxon>
        <taxon>Lophiotrema</taxon>
    </lineage>
</organism>
<protein>
    <submittedName>
        <fullName evidence="2">Uncharacterized protein</fullName>
    </submittedName>
</protein>
<accession>A0A6A5YN11</accession>
<name>A0A6A5YN11_9PLEO</name>
<keyword evidence="3" id="KW-1185">Reference proteome</keyword>
<gene>
    <name evidence="2" type="ORF">BDV96DRAFT_587309</name>
</gene>
<keyword evidence="1" id="KW-0812">Transmembrane</keyword>
<evidence type="ECO:0000313" key="2">
    <source>
        <dbReference type="EMBL" id="KAF2108505.1"/>
    </source>
</evidence>
<evidence type="ECO:0000256" key="1">
    <source>
        <dbReference type="SAM" id="Phobius"/>
    </source>
</evidence>
<dbReference type="Proteomes" id="UP000799770">
    <property type="component" value="Unassembled WGS sequence"/>
</dbReference>
<keyword evidence="1" id="KW-0472">Membrane</keyword>
<keyword evidence="1" id="KW-1133">Transmembrane helix</keyword>
<dbReference type="OrthoDB" id="5360701at2759"/>
<proteinExistence type="predicted"/>
<reference evidence="2" key="1">
    <citation type="journal article" date="2020" name="Stud. Mycol.">
        <title>101 Dothideomycetes genomes: a test case for predicting lifestyles and emergence of pathogens.</title>
        <authorList>
            <person name="Haridas S."/>
            <person name="Albert R."/>
            <person name="Binder M."/>
            <person name="Bloem J."/>
            <person name="Labutti K."/>
            <person name="Salamov A."/>
            <person name="Andreopoulos B."/>
            <person name="Baker S."/>
            <person name="Barry K."/>
            <person name="Bills G."/>
            <person name="Bluhm B."/>
            <person name="Cannon C."/>
            <person name="Castanera R."/>
            <person name="Culley D."/>
            <person name="Daum C."/>
            <person name="Ezra D."/>
            <person name="Gonzalez J."/>
            <person name="Henrissat B."/>
            <person name="Kuo A."/>
            <person name="Liang C."/>
            <person name="Lipzen A."/>
            <person name="Lutzoni F."/>
            <person name="Magnuson J."/>
            <person name="Mondo S."/>
            <person name="Nolan M."/>
            <person name="Ohm R."/>
            <person name="Pangilinan J."/>
            <person name="Park H.-J."/>
            <person name="Ramirez L."/>
            <person name="Alfaro M."/>
            <person name="Sun H."/>
            <person name="Tritt A."/>
            <person name="Yoshinaga Y."/>
            <person name="Zwiers L.-H."/>
            <person name="Turgeon B."/>
            <person name="Goodwin S."/>
            <person name="Spatafora J."/>
            <person name="Crous P."/>
            <person name="Grigoriev I."/>
        </authorList>
    </citation>
    <scope>NUCLEOTIDE SEQUENCE</scope>
    <source>
        <strain evidence="2">CBS 627.86</strain>
    </source>
</reference>
<sequence>MKPGALPIRPRSRQVCQLCDYILQQPAYRRSFTAASTLKAPAIRRQPPRQNGVLAAVSTRTIATTRKAQRQEPAVVDTAHPEFDKVIDTLRRVEERIQHITTSNKVEPETATLQVLSAIEWIAQQCINIRKGRRPVTVNIRQSSASAILSLAAEDAPVEEKILPRSSSTELPSPSYLSSLAQDLLKHPNVFISPAVLSKYVDVQWDLNNVRAIPEILHLYATKPVPELGSSPPKFSKQNPKGMKQAVPKEIADKALSAGIAAKDMPLCLSIIDTTFCAPAWRRHKIVTKIGPPAAAAVLTPIALYALASELSVYSGYIDPTRFKMYAFAGLFTYVSCTSTLGYVAMTTFNDHMERVVWRPGIPLTERWLREDERAALDRIACAWGFKETWRRGDEEGEEWEALREWIYLRDMILDKSDLLEGMNPSKP</sequence>
<dbReference type="EMBL" id="ML977347">
    <property type="protein sequence ID" value="KAF2108505.1"/>
    <property type="molecule type" value="Genomic_DNA"/>
</dbReference>